<dbReference type="EMBL" id="CP159289">
    <property type="protein sequence ID" value="XCH23466.1"/>
    <property type="molecule type" value="Genomic_DNA"/>
</dbReference>
<keyword evidence="2" id="KW-0378">Hydrolase</keyword>
<feature type="domain" description="Beta-lactamase-related" evidence="1">
    <location>
        <begin position="29"/>
        <end position="136"/>
    </location>
</feature>
<dbReference type="EC" id="3.1.1.103" evidence="2"/>
<evidence type="ECO:0000259" key="1">
    <source>
        <dbReference type="Pfam" id="PF00144"/>
    </source>
</evidence>
<evidence type="ECO:0000313" key="2">
    <source>
        <dbReference type="EMBL" id="XCH23466.1"/>
    </source>
</evidence>
<proteinExistence type="predicted"/>
<dbReference type="RefSeq" id="WP_353718791.1">
    <property type="nucleotide sequence ID" value="NZ_CP159289.1"/>
</dbReference>
<accession>A0AAU8FGG5</accession>
<protein>
    <submittedName>
        <fullName evidence="2">Serine hydrolase domain-containing protein</fullName>
        <ecNumber evidence="2">3.1.1.103</ecNumber>
    </submittedName>
</protein>
<dbReference type="PANTHER" id="PTHR46825:SF9">
    <property type="entry name" value="BETA-LACTAMASE-RELATED DOMAIN-CONTAINING PROTEIN"/>
    <property type="match status" value="1"/>
</dbReference>
<dbReference type="InterPro" id="IPR012338">
    <property type="entry name" value="Beta-lactam/transpept-like"/>
</dbReference>
<sequence length="150" mass="17298">MKKTAFILVFLFILQEAFSQYQKVNIPADSTLRRLMQEYKVPALAIGVIENSQVSQTKVLGELKKGTPAPPNAIFQVASLTKPVTEMATLRLVSKGLWDLDEPLFHYWTDPQVADDPRHQRLTTRHVISHQTGFVNWRWLHKSRQADLRF</sequence>
<organism evidence="2">
    <name type="scientific">Dyadobacter sp. 676</name>
    <dbReference type="NCBI Taxonomy" id="3088362"/>
    <lineage>
        <taxon>Bacteria</taxon>
        <taxon>Pseudomonadati</taxon>
        <taxon>Bacteroidota</taxon>
        <taxon>Cytophagia</taxon>
        <taxon>Cytophagales</taxon>
        <taxon>Spirosomataceae</taxon>
        <taxon>Dyadobacter</taxon>
    </lineage>
</organism>
<dbReference type="AlphaFoldDB" id="A0AAU8FGG5"/>
<dbReference type="GO" id="GO:0016787">
    <property type="term" value="F:hydrolase activity"/>
    <property type="evidence" value="ECO:0007669"/>
    <property type="project" value="UniProtKB-KW"/>
</dbReference>
<dbReference type="InterPro" id="IPR050491">
    <property type="entry name" value="AmpC-like"/>
</dbReference>
<gene>
    <name evidence="2" type="ORF">ABV298_24630</name>
</gene>
<name>A0AAU8FGG5_9BACT</name>
<dbReference type="PANTHER" id="PTHR46825">
    <property type="entry name" value="D-ALANYL-D-ALANINE-CARBOXYPEPTIDASE/ENDOPEPTIDASE AMPH"/>
    <property type="match status" value="1"/>
</dbReference>
<dbReference type="Gene3D" id="3.40.710.10">
    <property type="entry name" value="DD-peptidase/beta-lactamase superfamily"/>
    <property type="match status" value="1"/>
</dbReference>
<reference evidence="2" key="1">
    <citation type="submission" date="2024-06" db="EMBL/GenBank/DDBJ databases">
        <title>Sequencing and assembly of the genome of Dyadobacter sp. strain 676, a symbiont of Cyamopsis tetragonoloba.</title>
        <authorList>
            <person name="Guro P."/>
            <person name="Sazanova A."/>
            <person name="Kuznetsova I."/>
            <person name="Belimov A."/>
            <person name="Safronova V."/>
        </authorList>
    </citation>
    <scope>NUCLEOTIDE SEQUENCE</scope>
    <source>
        <strain evidence="2">676</strain>
    </source>
</reference>
<dbReference type="InterPro" id="IPR001466">
    <property type="entry name" value="Beta-lactam-related"/>
</dbReference>
<dbReference type="SUPFAM" id="SSF56601">
    <property type="entry name" value="beta-lactamase/transpeptidase-like"/>
    <property type="match status" value="1"/>
</dbReference>
<dbReference type="Pfam" id="PF00144">
    <property type="entry name" value="Beta-lactamase"/>
    <property type="match status" value="1"/>
</dbReference>